<protein>
    <submittedName>
        <fullName evidence="1">Uncharacterized protein</fullName>
    </submittedName>
</protein>
<reference evidence="1 2" key="1">
    <citation type="submission" date="2013-03" db="EMBL/GenBank/DDBJ databases">
        <authorList>
            <person name="Casali N."/>
            <person name="Drobniewski F.A."/>
        </authorList>
    </citation>
    <scope>NUCLEOTIDE SEQUENCE [LARGE SCALE GENOMIC DNA]</scope>
    <source>
        <strain evidence="1 2">112400015</strain>
    </source>
</reference>
<dbReference type="Proteomes" id="UP000012070">
    <property type="component" value="Unassembled WGS sequence"/>
</dbReference>
<comment type="caution">
    <text evidence="1">The sequence shown here is derived from an EMBL/GenBank/DDBJ whole genome shotgun (WGS) entry which is preliminary data.</text>
</comment>
<accession>A0A829C649</accession>
<proteinExistence type="predicted"/>
<name>A0A829C649_9MYCO</name>
<dbReference type="AlphaFoldDB" id="A0A829C649"/>
<reference evidence="2" key="2">
    <citation type="submission" date="2013-04" db="EMBL/GenBank/DDBJ databases">
        <title>Non-Mycobacterium tuberculosis sensu stricto in a globally representative population.</title>
        <authorList>
            <person name="Stone M.J."/>
            <person name="Brown T.J."/>
            <person name="Drobniewski F.A."/>
        </authorList>
    </citation>
    <scope>NUCLEOTIDE SEQUENCE [LARGE SCALE GENOMIC DNA]</scope>
    <source>
        <strain evidence="2">112400015</strain>
    </source>
</reference>
<sequence length="73" mass="7635">MLPNNGFRLSGPAQPVDDGRRLVAAGGVATRSAGDHSRLGDLSRVSRHGCVNATLPIFADISAVQPNKDHRGC</sequence>
<evidence type="ECO:0000313" key="1">
    <source>
        <dbReference type="EMBL" id="EMT36172.1"/>
    </source>
</evidence>
<dbReference type="EMBL" id="APKD01000025">
    <property type="protein sequence ID" value="EMT36172.1"/>
    <property type="molecule type" value="Genomic_DNA"/>
</dbReference>
<gene>
    <name evidence="1" type="ORF">MORY_07772</name>
</gene>
<organism evidence="1 2">
    <name type="scientific">Mycobacterium orygis 112400015</name>
    <dbReference type="NCBI Taxonomy" id="1305739"/>
    <lineage>
        <taxon>Bacteria</taxon>
        <taxon>Bacillati</taxon>
        <taxon>Actinomycetota</taxon>
        <taxon>Actinomycetes</taxon>
        <taxon>Mycobacteriales</taxon>
        <taxon>Mycobacteriaceae</taxon>
        <taxon>Mycobacterium</taxon>
        <taxon>Mycobacterium tuberculosis complex</taxon>
    </lineage>
</organism>
<evidence type="ECO:0000313" key="2">
    <source>
        <dbReference type="Proteomes" id="UP000012070"/>
    </source>
</evidence>